<dbReference type="GO" id="GO:0004844">
    <property type="term" value="F:uracil DNA N-glycosylase activity"/>
    <property type="evidence" value="ECO:0007669"/>
    <property type="project" value="UniProtKB-EC"/>
</dbReference>
<feature type="compositionally biased region" description="Basic residues" evidence="1">
    <location>
        <begin position="88"/>
        <end position="105"/>
    </location>
</feature>
<feature type="compositionally biased region" description="Basic residues" evidence="1">
    <location>
        <begin position="15"/>
        <end position="32"/>
    </location>
</feature>
<proteinExistence type="predicted"/>
<keyword evidence="2" id="KW-0378">Hydrolase</keyword>
<feature type="non-terminal residue" evidence="2">
    <location>
        <position position="1"/>
    </location>
</feature>
<name>A0A6J4IDE1_9ACTN</name>
<dbReference type="EC" id="3.2.2.27" evidence="2"/>
<feature type="compositionally biased region" description="Low complexity" evidence="1">
    <location>
        <begin position="192"/>
        <end position="202"/>
    </location>
</feature>
<dbReference type="EMBL" id="CADCSY010000092">
    <property type="protein sequence ID" value="CAA9247926.1"/>
    <property type="molecule type" value="Genomic_DNA"/>
</dbReference>
<accession>A0A6J4IDE1</accession>
<protein>
    <submittedName>
        <fullName evidence="2">Uracil-DNA glycosylase, family 5</fullName>
        <ecNumber evidence="2">3.2.2.27</ecNumber>
    </submittedName>
</protein>
<evidence type="ECO:0000256" key="1">
    <source>
        <dbReference type="SAM" id="MobiDB-lite"/>
    </source>
</evidence>
<feature type="compositionally biased region" description="Low complexity" evidence="1">
    <location>
        <begin position="138"/>
        <end position="149"/>
    </location>
</feature>
<feature type="compositionally biased region" description="Low complexity" evidence="1">
    <location>
        <begin position="1"/>
        <end position="10"/>
    </location>
</feature>
<feature type="region of interest" description="Disordered" evidence="1">
    <location>
        <begin position="1"/>
        <end position="246"/>
    </location>
</feature>
<gene>
    <name evidence="2" type="ORF">AVDCRST_MAG20-2201</name>
</gene>
<sequence length="246" mass="26233">GRSAPGLALRDGARRPRRTTLRRGAGRQPRAHRPGDHHLLRLSSAGGVAGGDGDGEARLLRHRRLLGTAPPRVRRPGGPPAGGGPGPRRARWQPHRARLHRRPQRRLALPGHAPRRLREPVHQRGAGRRADAHGGVGQRSRPLRPSRQQADAGRARHLPPVPPPRAAPAHVGPCRRRARCLRLAGGGRSARRATSTPLRAPGRAPPPGGPDAAGLVPPEPAEHLHGDVDRGHARRRLHPGAGAGCL</sequence>
<organism evidence="2">
    <name type="scientific">uncultured Acidimicrobiales bacterium</name>
    <dbReference type="NCBI Taxonomy" id="310071"/>
    <lineage>
        <taxon>Bacteria</taxon>
        <taxon>Bacillati</taxon>
        <taxon>Actinomycetota</taxon>
        <taxon>Acidimicrobiia</taxon>
        <taxon>Acidimicrobiales</taxon>
        <taxon>environmental samples</taxon>
    </lineage>
</organism>
<reference evidence="2" key="1">
    <citation type="submission" date="2020-02" db="EMBL/GenBank/DDBJ databases">
        <authorList>
            <person name="Meier V. D."/>
        </authorList>
    </citation>
    <scope>NUCLEOTIDE SEQUENCE</scope>
    <source>
        <strain evidence="2">AVDCRST_MAG20</strain>
    </source>
</reference>
<feature type="compositionally biased region" description="Basic and acidic residues" evidence="1">
    <location>
        <begin position="220"/>
        <end position="231"/>
    </location>
</feature>
<feature type="compositionally biased region" description="Basic and acidic residues" evidence="1">
    <location>
        <begin position="116"/>
        <end position="132"/>
    </location>
</feature>
<keyword evidence="2" id="KW-0326">Glycosidase</keyword>
<dbReference type="AlphaFoldDB" id="A0A6J4IDE1"/>
<evidence type="ECO:0000313" key="2">
    <source>
        <dbReference type="EMBL" id="CAA9247926.1"/>
    </source>
</evidence>
<feature type="non-terminal residue" evidence="2">
    <location>
        <position position="246"/>
    </location>
</feature>